<dbReference type="UniPathway" id="UPA00109">
    <property type="reaction ID" value="UER00181"/>
</dbReference>
<evidence type="ECO:0000256" key="1">
    <source>
        <dbReference type="ARBA" id="ARBA00022432"/>
    </source>
</evidence>
<dbReference type="EC" id="5.3.1.9" evidence="4"/>
<dbReference type="InterPro" id="IPR046348">
    <property type="entry name" value="SIS_dom_sf"/>
</dbReference>
<keyword evidence="5" id="KW-1133">Transmembrane helix</keyword>
<dbReference type="SUPFAM" id="SSF53697">
    <property type="entry name" value="SIS domain"/>
    <property type="match status" value="1"/>
</dbReference>
<dbReference type="Pfam" id="PF00342">
    <property type="entry name" value="PGI"/>
    <property type="match status" value="1"/>
</dbReference>
<dbReference type="GO" id="GO:0006096">
    <property type="term" value="P:glycolytic process"/>
    <property type="evidence" value="ECO:0007669"/>
    <property type="project" value="UniProtKB-UniPathway"/>
</dbReference>
<keyword evidence="2 4" id="KW-0324">Glycolysis</keyword>
<comment type="caution">
    <text evidence="6">The sequence shown here is derived from an EMBL/GenBank/DDBJ whole genome shotgun (WGS) entry which is preliminary data.</text>
</comment>
<protein>
    <recommendedName>
        <fullName evidence="4">Glucose-6-phosphate isomerase</fullName>
        <ecNumber evidence="4">5.3.1.9</ecNumber>
    </recommendedName>
</protein>
<keyword evidence="5" id="KW-0472">Membrane</keyword>
<organism evidence="6 7">
    <name type="scientific">Candidatus Vogelbacteria bacterium RIFOXYD1_FULL_51_18</name>
    <dbReference type="NCBI Taxonomy" id="1802440"/>
    <lineage>
        <taxon>Bacteria</taxon>
        <taxon>Candidatus Vogeliibacteriota</taxon>
    </lineage>
</organism>
<dbReference type="PRINTS" id="PR00662">
    <property type="entry name" value="G6PISOMERASE"/>
</dbReference>
<sequence>MKQVILAHRDRALVSAEEVARRAEMLAPYRSFLSTVAESEEYDFPESSIRLPFDAEIEETVKSLSSRFKTGKLLYVILIGSGGSALGAYAVYAARYSWADTLTPRSPKLVVLDGLSSATLATLFSVFDRAVRTPDEVLVFVSTKSGTTTETLTTYEALFAYLHGRFGAHAGERFMFITDAASPLMEQVRLRGISVRETARLVGGRFSIFSLAHLLPLSAAGIDVFPLLEGARAMRARCLDPDPEENPALAEAAMLHYHMERGARSQALFLFDAALAGVGSWYRQLLSESLGKEGKGLLPIIAVGPQDLHSMAQLFLGGPKDFFTTFVSVNDEPVIRLSRTEIAEHLGLGISGKSVSEIGHAILAGVRDTYGERKLPFVDAVLPDVKERSVGQFLMWRMFMVMYLGKLLGVNAFDQPDVEVYKTETRGYLSR</sequence>
<dbReference type="GO" id="GO:0006094">
    <property type="term" value="P:gluconeogenesis"/>
    <property type="evidence" value="ECO:0007669"/>
    <property type="project" value="UniProtKB-KW"/>
</dbReference>
<gene>
    <name evidence="6" type="ORF">A2569_00215</name>
</gene>
<keyword evidence="1 4" id="KW-0312">Gluconeogenesis</keyword>
<feature type="transmembrane region" description="Helical" evidence="5">
    <location>
        <begin position="73"/>
        <end position="94"/>
    </location>
</feature>
<dbReference type="Gene3D" id="3.40.50.10490">
    <property type="entry name" value="Glucose-6-phosphate isomerase like protein, domain 1"/>
    <property type="match status" value="2"/>
</dbReference>
<dbReference type="GO" id="GO:0004347">
    <property type="term" value="F:glucose-6-phosphate isomerase activity"/>
    <property type="evidence" value="ECO:0007669"/>
    <property type="project" value="UniProtKB-EC"/>
</dbReference>
<evidence type="ECO:0000313" key="7">
    <source>
        <dbReference type="Proteomes" id="UP000177090"/>
    </source>
</evidence>
<feature type="transmembrane region" description="Helical" evidence="5">
    <location>
        <begin position="109"/>
        <end position="127"/>
    </location>
</feature>
<dbReference type="GO" id="GO:0051156">
    <property type="term" value="P:glucose 6-phosphate metabolic process"/>
    <property type="evidence" value="ECO:0007669"/>
    <property type="project" value="TreeGrafter"/>
</dbReference>
<comment type="pathway">
    <text evidence="4">Carbohydrate degradation; glycolysis; D-glyceraldehyde 3-phosphate and glycerone phosphate from D-glucose: step 2/4.</text>
</comment>
<dbReference type="GO" id="GO:0097367">
    <property type="term" value="F:carbohydrate derivative binding"/>
    <property type="evidence" value="ECO:0007669"/>
    <property type="project" value="InterPro"/>
</dbReference>
<evidence type="ECO:0000256" key="5">
    <source>
        <dbReference type="SAM" id="Phobius"/>
    </source>
</evidence>
<keyword evidence="3 4" id="KW-0413">Isomerase</keyword>
<dbReference type="PANTHER" id="PTHR11469:SF1">
    <property type="entry name" value="GLUCOSE-6-PHOSPHATE ISOMERASE"/>
    <property type="match status" value="1"/>
</dbReference>
<dbReference type="Proteomes" id="UP000177090">
    <property type="component" value="Unassembled WGS sequence"/>
</dbReference>
<dbReference type="InterPro" id="IPR001672">
    <property type="entry name" value="G6P_Isomerase"/>
</dbReference>
<dbReference type="PROSITE" id="PS51463">
    <property type="entry name" value="P_GLUCOSE_ISOMERASE_3"/>
    <property type="match status" value="1"/>
</dbReference>
<evidence type="ECO:0000256" key="4">
    <source>
        <dbReference type="RuleBase" id="RU000612"/>
    </source>
</evidence>
<evidence type="ECO:0000256" key="3">
    <source>
        <dbReference type="ARBA" id="ARBA00023235"/>
    </source>
</evidence>
<comment type="catalytic activity">
    <reaction evidence="4">
        <text>alpha-D-glucose 6-phosphate = beta-D-fructose 6-phosphate</text>
        <dbReference type="Rhea" id="RHEA:11816"/>
        <dbReference type="ChEBI" id="CHEBI:57634"/>
        <dbReference type="ChEBI" id="CHEBI:58225"/>
        <dbReference type="EC" id="5.3.1.9"/>
    </reaction>
</comment>
<dbReference type="GO" id="GO:0048029">
    <property type="term" value="F:monosaccharide binding"/>
    <property type="evidence" value="ECO:0007669"/>
    <property type="project" value="TreeGrafter"/>
</dbReference>
<evidence type="ECO:0000313" key="6">
    <source>
        <dbReference type="EMBL" id="OHA61233.1"/>
    </source>
</evidence>
<proteinExistence type="inferred from homology"/>
<dbReference type="GO" id="GO:0005829">
    <property type="term" value="C:cytosol"/>
    <property type="evidence" value="ECO:0007669"/>
    <property type="project" value="TreeGrafter"/>
</dbReference>
<name>A0A1G2QLD2_9BACT</name>
<comment type="similarity">
    <text evidence="4">Belongs to the GPI family.</text>
</comment>
<dbReference type="EMBL" id="MHTL01000003">
    <property type="protein sequence ID" value="OHA61233.1"/>
    <property type="molecule type" value="Genomic_DNA"/>
</dbReference>
<dbReference type="STRING" id="1802440.A2569_00215"/>
<dbReference type="AlphaFoldDB" id="A0A1G2QLD2"/>
<evidence type="ECO:0000256" key="2">
    <source>
        <dbReference type="ARBA" id="ARBA00023152"/>
    </source>
</evidence>
<reference evidence="6 7" key="1">
    <citation type="journal article" date="2016" name="Nat. Commun.">
        <title>Thousands of microbial genomes shed light on interconnected biogeochemical processes in an aquifer system.</title>
        <authorList>
            <person name="Anantharaman K."/>
            <person name="Brown C.T."/>
            <person name="Hug L.A."/>
            <person name="Sharon I."/>
            <person name="Castelle C.J."/>
            <person name="Probst A.J."/>
            <person name="Thomas B.C."/>
            <person name="Singh A."/>
            <person name="Wilkins M.J."/>
            <person name="Karaoz U."/>
            <person name="Brodie E.L."/>
            <person name="Williams K.H."/>
            <person name="Hubbard S.S."/>
            <person name="Banfield J.F."/>
        </authorList>
    </citation>
    <scope>NUCLEOTIDE SEQUENCE [LARGE SCALE GENOMIC DNA]</scope>
</reference>
<accession>A0A1G2QLD2</accession>
<dbReference type="PANTHER" id="PTHR11469">
    <property type="entry name" value="GLUCOSE-6-PHOSPHATE ISOMERASE"/>
    <property type="match status" value="1"/>
</dbReference>
<keyword evidence="5" id="KW-0812">Transmembrane</keyword>